<evidence type="ECO:0000256" key="6">
    <source>
        <dbReference type="SAM" id="Phobius"/>
    </source>
</evidence>
<dbReference type="GO" id="GO:0005886">
    <property type="term" value="C:plasma membrane"/>
    <property type="evidence" value="ECO:0007669"/>
    <property type="project" value="TreeGrafter"/>
</dbReference>
<dbReference type="PANTHER" id="PTHR13800:SF12">
    <property type="entry name" value="TRANSIENT RECEPTOR POTENTIAL CATION CHANNEL SUBFAMILY M MEMBER-LIKE 2"/>
    <property type="match status" value="1"/>
</dbReference>
<proteinExistence type="predicted"/>
<evidence type="ECO:0000313" key="8">
    <source>
        <dbReference type="EMBL" id="CAF1388094.1"/>
    </source>
</evidence>
<evidence type="ECO:0000256" key="2">
    <source>
        <dbReference type="ARBA" id="ARBA00022692"/>
    </source>
</evidence>
<keyword evidence="3 6" id="KW-1133">Transmembrane helix</keyword>
<feature type="transmembrane region" description="Helical" evidence="6">
    <location>
        <begin position="316"/>
        <end position="338"/>
    </location>
</feature>
<dbReference type="PANTHER" id="PTHR13800">
    <property type="entry name" value="TRANSIENT RECEPTOR POTENTIAL CATION CHANNEL, SUBFAMILY M, MEMBER 6"/>
    <property type="match status" value="1"/>
</dbReference>
<name>A0A815KCS2_9BILA</name>
<comment type="subcellular location">
    <subcellularLocation>
        <location evidence="1">Membrane</location>
        <topology evidence="1">Multi-pass membrane protein</topology>
    </subcellularLocation>
</comment>
<dbReference type="AlphaFoldDB" id="A0A815KCS2"/>
<evidence type="ECO:0000256" key="1">
    <source>
        <dbReference type="ARBA" id="ARBA00004141"/>
    </source>
</evidence>
<comment type="caution">
    <text evidence="8">The sequence shown here is derived from an EMBL/GenBank/DDBJ whole genome shotgun (WGS) entry which is preliminary data.</text>
</comment>
<sequence>MEERDDHLASRFDKSVDAVHRLAGLCQIIEFASDMVKAFVQKHGGFEDESISNEFLTKCELLFFELYGSSIENNRSFYITIDVVERAIDVISGNLEQYNLLMFIPEHEGVGERNTAPIILNTNANDTNTNDTNTNDTSVNDTSSNGTSRNNTSSNNTSSNDTSRNDTSSNDTSANENFSCNRDHDMPLNNYTLNNDVNENFLQNEDSTVSAVENNDNHVEVDEQMFITSASSARNVIKIYFKSYWNKLDVVAIILFFVGIVLRYIPISECFCAARIILSFDLSIWFIRLLDMFTAVKLLGFKLVMIGEMVHDLNFFMLMFFVFILAFGVSFYSLVFGVQEFTWHLPRKIINLAYWHIFGEIERLEIFEENFKANGYAAFILLLGYMTIVSILLVNLLIAMFSNTFDRLRSNADRIWKFQRYSLVSEYLSRPSFPSPFIFLSHCVRLTLYTLAKCCKSEFIQNKYRQHVNRTKYSKTYFFFLELSFDDKSITKIETIEDAYCDEIYYNYLKQERKLLDEPDLDEERV</sequence>
<reference evidence="8" key="1">
    <citation type="submission" date="2021-02" db="EMBL/GenBank/DDBJ databases">
        <authorList>
            <person name="Nowell W R."/>
        </authorList>
    </citation>
    <scope>NUCLEOTIDE SEQUENCE</scope>
</reference>
<evidence type="ECO:0000256" key="5">
    <source>
        <dbReference type="SAM" id="MobiDB-lite"/>
    </source>
</evidence>
<feature type="transmembrane region" description="Helical" evidence="6">
    <location>
        <begin position="285"/>
        <end position="304"/>
    </location>
</feature>
<evidence type="ECO:0000256" key="3">
    <source>
        <dbReference type="ARBA" id="ARBA00022989"/>
    </source>
</evidence>
<feature type="compositionally biased region" description="Low complexity" evidence="5">
    <location>
        <begin position="121"/>
        <end position="173"/>
    </location>
</feature>
<organism evidence="8 9">
    <name type="scientific">Rotaria sordida</name>
    <dbReference type="NCBI Taxonomy" id="392033"/>
    <lineage>
        <taxon>Eukaryota</taxon>
        <taxon>Metazoa</taxon>
        <taxon>Spiralia</taxon>
        <taxon>Gnathifera</taxon>
        <taxon>Rotifera</taxon>
        <taxon>Eurotatoria</taxon>
        <taxon>Bdelloidea</taxon>
        <taxon>Philodinida</taxon>
        <taxon>Philodinidae</taxon>
        <taxon>Rotaria</taxon>
    </lineage>
</organism>
<feature type="transmembrane region" description="Helical" evidence="6">
    <location>
        <begin position="244"/>
        <end position="265"/>
    </location>
</feature>
<dbReference type="Pfam" id="PF00520">
    <property type="entry name" value="Ion_trans"/>
    <property type="match status" value="1"/>
</dbReference>
<evidence type="ECO:0000256" key="4">
    <source>
        <dbReference type="ARBA" id="ARBA00023136"/>
    </source>
</evidence>
<keyword evidence="4 6" id="KW-0472">Membrane</keyword>
<dbReference type="InterPro" id="IPR005821">
    <property type="entry name" value="Ion_trans_dom"/>
</dbReference>
<feature type="transmembrane region" description="Helical" evidence="6">
    <location>
        <begin position="376"/>
        <end position="401"/>
    </location>
</feature>
<evidence type="ECO:0000259" key="7">
    <source>
        <dbReference type="Pfam" id="PF00520"/>
    </source>
</evidence>
<protein>
    <recommendedName>
        <fullName evidence="7">Ion transport domain-containing protein</fullName>
    </recommendedName>
</protein>
<accession>A0A815KCS2</accession>
<feature type="region of interest" description="Disordered" evidence="5">
    <location>
        <begin position="121"/>
        <end position="183"/>
    </location>
</feature>
<dbReference type="EMBL" id="CAJNOT010003515">
    <property type="protein sequence ID" value="CAF1388094.1"/>
    <property type="molecule type" value="Genomic_DNA"/>
</dbReference>
<dbReference type="Proteomes" id="UP000663864">
    <property type="component" value="Unassembled WGS sequence"/>
</dbReference>
<dbReference type="GO" id="GO:0099604">
    <property type="term" value="F:ligand-gated calcium channel activity"/>
    <property type="evidence" value="ECO:0007669"/>
    <property type="project" value="TreeGrafter"/>
</dbReference>
<evidence type="ECO:0000313" key="9">
    <source>
        <dbReference type="Proteomes" id="UP000663864"/>
    </source>
</evidence>
<dbReference type="InterPro" id="IPR050927">
    <property type="entry name" value="TRPM"/>
</dbReference>
<keyword evidence="2 6" id="KW-0812">Transmembrane</keyword>
<feature type="domain" description="Ion transport" evidence="7">
    <location>
        <begin position="238"/>
        <end position="412"/>
    </location>
</feature>
<gene>
    <name evidence="8" type="ORF">ZHD862_LOCUS32476</name>
</gene>